<name>A0A2K8U370_9GAMM</name>
<dbReference type="KEGG" id="tsy:THSYN_02045"/>
<dbReference type="GO" id="GO:0015920">
    <property type="term" value="P:lipopolysaccharide transport"/>
    <property type="evidence" value="ECO:0007669"/>
    <property type="project" value="UniProtKB-UniRule"/>
</dbReference>
<dbReference type="GO" id="GO:0030288">
    <property type="term" value="C:outer membrane-bounded periplasmic space"/>
    <property type="evidence" value="ECO:0007669"/>
    <property type="project" value="TreeGrafter"/>
</dbReference>
<evidence type="ECO:0000256" key="2">
    <source>
        <dbReference type="ARBA" id="ARBA00022729"/>
    </source>
</evidence>
<dbReference type="RefSeq" id="WP_236848772.1">
    <property type="nucleotide sequence ID" value="NZ_CP020370.1"/>
</dbReference>
<gene>
    <name evidence="4" type="primary">lptA</name>
    <name evidence="7" type="ORF">THSYN_02045</name>
</gene>
<dbReference type="Gene3D" id="2.60.450.10">
    <property type="entry name" value="Lipopolysaccharide (LPS) transport protein A like domain"/>
    <property type="match status" value="1"/>
</dbReference>
<dbReference type="InterPro" id="IPR005653">
    <property type="entry name" value="OstA-like_N"/>
</dbReference>
<feature type="region of interest" description="Disordered" evidence="5">
    <location>
        <begin position="161"/>
        <end position="209"/>
    </location>
</feature>
<keyword evidence="3 4" id="KW-0574">Periplasm</keyword>
<keyword evidence="8" id="KW-1185">Reference proteome</keyword>
<protein>
    <recommendedName>
        <fullName evidence="4">Lipopolysaccharide export system protein LptA</fullName>
    </recommendedName>
</protein>
<dbReference type="GO" id="GO:0043165">
    <property type="term" value="P:Gram-negative-bacterium-type cell outer membrane assembly"/>
    <property type="evidence" value="ECO:0007669"/>
    <property type="project" value="UniProtKB-UniRule"/>
</dbReference>
<dbReference type="HAMAP" id="MF_01914">
    <property type="entry name" value="LPS_assembly_LptA"/>
    <property type="match status" value="1"/>
</dbReference>
<evidence type="ECO:0000256" key="1">
    <source>
        <dbReference type="ARBA" id="ARBA00022448"/>
    </source>
</evidence>
<comment type="subcellular location">
    <subcellularLocation>
        <location evidence="4">Periplasm</location>
    </subcellularLocation>
</comment>
<feature type="compositionally biased region" description="Pro residues" evidence="5">
    <location>
        <begin position="190"/>
        <end position="209"/>
    </location>
</feature>
<keyword evidence="1 4" id="KW-0813">Transport</keyword>
<dbReference type="PANTHER" id="PTHR36504">
    <property type="entry name" value="LIPOPOLYSACCHARIDE EXPORT SYSTEM PROTEIN LPTA"/>
    <property type="match status" value="1"/>
</dbReference>
<dbReference type="AlphaFoldDB" id="A0A2K8U370"/>
<comment type="function">
    <text evidence="4">Involved in the assembly of lipopolysaccharide (LPS). Required for the translocation of LPS from the inner membrane to the outer membrane. May form a bridge between the inner membrane and the outer membrane, via interactions with LptC and LptD, thereby facilitating LPS transfer across the periplasm.</text>
</comment>
<evidence type="ECO:0000313" key="7">
    <source>
        <dbReference type="EMBL" id="AUB79859.1"/>
    </source>
</evidence>
<reference evidence="7 8" key="1">
    <citation type="submission" date="2017-03" db="EMBL/GenBank/DDBJ databases">
        <title>Complete genome sequence of Candidatus 'Thiodictyon syntrophicum' sp. nov. strain Cad16T, a photolithoautotroph purple sulfur bacterium isolated from an alpine meromictic lake.</title>
        <authorList>
            <person name="Luedin S.M."/>
            <person name="Pothier J.F."/>
            <person name="Danza F."/>
            <person name="Storelli N."/>
            <person name="Wittwer M."/>
            <person name="Tonolla M."/>
        </authorList>
    </citation>
    <scope>NUCLEOTIDE SEQUENCE [LARGE SCALE GENOMIC DNA]</scope>
    <source>
        <strain evidence="7 8">Cad16T</strain>
    </source>
</reference>
<dbReference type="GO" id="GO:0009279">
    <property type="term" value="C:cell outer membrane"/>
    <property type="evidence" value="ECO:0007669"/>
    <property type="project" value="TreeGrafter"/>
</dbReference>
<proteinExistence type="inferred from homology"/>
<dbReference type="Proteomes" id="UP000232638">
    <property type="component" value="Chromosome"/>
</dbReference>
<comment type="similarity">
    <text evidence="4">Belongs to the LptA family.</text>
</comment>
<dbReference type="NCBIfam" id="TIGR03002">
    <property type="entry name" value="outer_YhbN_LptA"/>
    <property type="match status" value="1"/>
</dbReference>
<organism evidence="7 8">
    <name type="scientific">Candidatus Thiodictyon syntrophicum</name>
    <dbReference type="NCBI Taxonomy" id="1166950"/>
    <lineage>
        <taxon>Bacteria</taxon>
        <taxon>Pseudomonadati</taxon>
        <taxon>Pseudomonadota</taxon>
        <taxon>Gammaproteobacteria</taxon>
        <taxon>Chromatiales</taxon>
        <taxon>Chromatiaceae</taxon>
        <taxon>Thiodictyon</taxon>
    </lineage>
</organism>
<dbReference type="Pfam" id="PF03968">
    <property type="entry name" value="LptD_N"/>
    <property type="match status" value="1"/>
</dbReference>
<dbReference type="EMBL" id="CP020370">
    <property type="protein sequence ID" value="AUB79859.1"/>
    <property type="molecule type" value="Genomic_DNA"/>
</dbReference>
<keyword evidence="2" id="KW-0732">Signal</keyword>
<evidence type="ECO:0000313" key="8">
    <source>
        <dbReference type="Proteomes" id="UP000232638"/>
    </source>
</evidence>
<sequence length="209" mass="22264">MNARPMIATTAPRALPVLAAALLTLGLGLTTRSAVALQSDAAQPMLIEADRVEVDEGKSTSLYLGQVQVDQGTMRLLADQVTVHHRSDRQIKYIIARGEPASYKQQLDGEQGEMQAFAKRMDYDADRDELILTGEALVIQGTDRIASERIVYDRAHARVQAGGDSRVKIQMTPQAKKDGKPPAPGTAAAPPAPPVPTPKAPPPGKQGGA</sequence>
<dbReference type="GO" id="GO:0001530">
    <property type="term" value="F:lipopolysaccharide binding"/>
    <property type="evidence" value="ECO:0007669"/>
    <property type="project" value="InterPro"/>
</dbReference>
<evidence type="ECO:0000259" key="6">
    <source>
        <dbReference type="Pfam" id="PF03968"/>
    </source>
</evidence>
<dbReference type="PANTHER" id="PTHR36504:SF1">
    <property type="entry name" value="LIPOPOLYSACCHARIDE EXPORT SYSTEM PROTEIN LPTA"/>
    <property type="match status" value="1"/>
</dbReference>
<dbReference type="InterPro" id="IPR052037">
    <property type="entry name" value="LPS_export_LptA"/>
</dbReference>
<dbReference type="InterPro" id="IPR014340">
    <property type="entry name" value="LptA"/>
</dbReference>
<evidence type="ECO:0000256" key="3">
    <source>
        <dbReference type="ARBA" id="ARBA00022764"/>
    </source>
</evidence>
<feature type="domain" description="Organic solvent tolerance-like N-terminal" evidence="6">
    <location>
        <begin position="47"/>
        <end position="155"/>
    </location>
</feature>
<evidence type="ECO:0000256" key="5">
    <source>
        <dbReference type="SAM" id="MobiDB-lite"/>
    </source>
</evidence>
<comment type="subunit">
    <text evidence="4">Component of the lipopolysaccharide transport and assembly complex.</text>
</comment>
<dbReference type="GO" id="GO:0017089">
    <property type="term" value="F:glycolipid transfer activity"/>
    <property type="evidence" value="ECO:0007669"/>
    <property type="project" value="TreeGrafter"/>
</dbReference>
<evidence type="ECO:0000256" key="4">
    <source>
        <dbReference type="HAMAP-Rule" id="MF_01914"/>
    </source>
</evidence>
<accession>A0A2K8U370</accession>